<reference evidence="2" key="1">
    <citation type="journal article" date="2023" name="Comput. Struct. Biotechnol. J.">
        <title>Discovery of a novel marine Bacteroidetes with a rich repertoire of carbohydrate-active enzymes.</title>
        <authorList>
            <person name="Chen B."/>
            <person name="Liu G."/>
            <person name="Chen Q."/>
            <person name="Wang H."/>
            <person name="Liu L."/>
            <person name="Tang K."/>
        </authorList>
    </citation>
    <scope>NUCLEOTIDE SEQUENCE</scope>
    <source>
        <strain evidence="2">TK19036</strain>
    </source>
</reference>
<dbReference type="EMBL" id="CP120682">
    <property type="protein sequence ID" value="WKN40179.1"/>
    <property type="molecule type" value="Genomic_DNA"/>
</dbReference>
<feature type="signal peptide" evidence="1">
    <location>
        <begin position="1"/>
        <end position="19"/>
    </location>
</feature>
<evidence type="ECO:0000256" key="1">
    <source>
        <dbReference type="SAM" id="SignalP"/>
    </source>
</evidence>
<organism evidence="2">
    <name type="scientific">Roseihalotalea indica</name>
    <dbReference type="NCBI Taxonomy" id="2867963"/>
    <lineage>
        <taxon>Bacteria</taxon>
        <taxon>Pseudomonadati</taxon>
        <taxon>Bacteroidota</taxon>
        <taxon>Cytophagia</taxon>
        <taxon>Cytophagales</taxon>
        <taxon>Catalimonadaceae</taxon>
        <taxon>Roseihalotalea</taxon>
    </lineage>
</organism>
<name>A0AA49JK95_9BACT</name>
<dbReference type="Pfam" id="PF13852">
    <property type="entry name" value="DUF4197"/>
    <property type="match status" value="1"/>
</dbReference>
<gene>
    <name evidence="2" type="ORF">K4G66_15905</name>
</gene>
<protein>
    <submittedName>
        <fullName evidence="2">DUF4197 domain-containing protein</fullName>
    </submittedName>
</protein>
<reference evidence="2" key="2">
    <citation type="journal article" date="2024" name="Antonie Van Leeuwenhoek">
        <title>Roseihalotalea indica gen. nov., sp. nov., a halophilic Bacteroidetes from mesopelagic Southwest Indian Ocean with higher carbohydrate metabolic potential.</title>
        <authorList>
            <person name="Chen B."/>
            <person name="Zhang M."/>
            <person name="Lin D."/>
            <person name="Ye J."/>
            <person name="Tang K."/>
        </authorList>
    </citation>
    <scope>NUCLEOTIDE SEQUENCE</scope>
    <source>
        <strain evidence="2">TK19036</strain>
    </source>
</reference>
<accession>A0AA49JK95</accession>
<keyword evidence="1" id="KW-0732">Signal</keyword>
<proteinExistence type="predicted"/>
<dbReference type="InterPro" id="IPR025245">
    <property type="entry name" value="DUF4197"/>
</dbReference>
<dbReference type="PROSITE" id="PS51257">
    <property type="entry name" value="PROKAR_LIPOPROTEIN"/>
    <property type="match status" value="1"/>
</dbReference>
<evidence type="ECO:0000313" key="2">
    <source>
        <dbReference type="EMBL" id="WKN40179.1"/>
    </source>
</evidence>
<dbReference type="AlphaFoldDB" id="A0AA49JK95"/>
<sequence length="257" mass="28051">MNLRIKTTIAIVSILTLMACDTLNQVLGDLNTGGLTTSEITAGLKEALKVGAQFAGKQASQKNGYLNNPVADIRIPMPTQLRKVERNIRKIPVVGDKVVDDFVEAMNRGAEQAAKEAAPIFVKAITSMTISDASNILRGDSTAATSYLERTTTAELEQAFRPIIKKALDRVDATKYYDGLKNAISAYNKTPLVNDINVNLRELPELEDYATDKALEGLFMLVSIEEKKIRRDPASYSQAIIRKVFGSQKSGINMGGL</sequence>
<feature type="chain" id="PRO_5041207929" evidence="1">
    <location>
        <begin position="20"/>
        <end position="257"/>
    </location>
</feature>